<dbReference type="SUPFAM" id="SSF54928">
    <property type="entry name" value="RNA-binding domain, RBD"/>
    <property type="match status" value="1"/>
</dbReference>
<reference evidence="1" key="1">
    <citation type="submission" date="2021-01" db="EMBL/GenBank/DDBJ databases">
        <title>Adiantum capillus-veneris genome.</title>
        <authorList>
            <person name="Fang Y."/>
            <person name="Liao Q."/>
        </authorList>
    </citation>
    <scope>NUCLEOTIDE SEQUENCE</scope>
    <source>
        <strain evidence="1">H3</strain>
        <tissue evidence="1">Leaf</tissue>
    </source>
</reference>
<gene>
    <name evidence="1" type="ORF">GOP47_0016481</name>
</gene>
<dbReference type="Proteomes" id="UP000886520">
    <property type="component" value="Chromosome 16"/>
</dbReference>
<name>A0A9D4UHR6_ADICA</name>
<protein>
    <recommendedName>
        <fullName evidence="3">RRM domain-containing protein</fullName>
    </recommendedName>
</protein>
<evidence type="ECO:0008006" key="3">
    <source>
        <dbReference type="Google" id="ProtNLM"/>
    </source>
</evidence>
<organism evidence="1 2">
    <name type="scientific">Adiantum capillus-veneris</name>
    <name type="common">Maidenhair fern</name>
    <dbReference type="NCBI Taxonomy" id="13818"/>
    <lineage>
        <taxon>Eukaryota</taxon>
        <taxon>Viridiplantae</taxon>
        <taxon>Streptophyta</taxon>
        <taxon>Embryophyta</taxon>
        <taxon>Tracheophyta</taxon>
        <taxon>Polypodiopsida</taxon>
        <taxon>Polypodiidae</taxon>
        <taxon>Polypodiales</taxon>
        <taxon>Pteridineae</taxon>
        <taxon>Pteridaceae</taxon>
        <taxon>Vittarioideae</taxon>
        <taxon>Adiantum</taxon>
    </lineage>
</organism>
<dbReference type="OrthoDB" id="5850064at2759"/>
<sequence>MCVVAGPISDQPYEGSNASLAEKTSLESSVIEFLKKRGILKIRIPIDKKSVVINGFAYVDFEDKQSLAPGGSGGCGGRRGRFGGQVVLPIEEFRGRMRWKAFHITREGFLF</sequence>
<dbReference type="AlphaFoldDB" id="A0A9D4UHR6"/>
<proteinExistence type="predicted"/>
<accession>A0A9D4UHR6</accession>
<evidence type="ECO:0000313" key="1">
    <source>
        <dbReference type="EMBL" id="KAI5068136.1"/>
    </source>
</evidence>
<dbReference type="InterPro" id="IPR035979">
    <property type="entry name" value="RBD_domain_sf"/>
</dbReference>
<keyword evidence="2" id="KW-1185">Reference proteome</keyword>
<evidence type="ECO:0000313" key="2">
    <source>
        <dbReference type="Proteomes" id="UP000886520"/>
    </source>
</evidence>
<comment type="caution">
    <text evidence="1">The sequence shown here is derived from an EMBL/GenBank/DDBJ whole genome shotgun (WGS) entry which is preliminary data.</text>
</comment>
<dbReference type="EMBL" id="JABFUD020000016">
    <property type="protein sequence ID" value="KAI5068136.1"/>
    <property type="molecule type" value="Genomic_DNA"/>
</dbReference>
<dbReference type="GO" id="GO:0003676">
    <property type="term" value="F:nucleic acid binding"/>
    <property type="evidence" value="ECO:0007669"/>
    <property type="project" value="InterPro"/>
</dbReference>